<accession>A0AAJ0IHF3</accession>
<dbReference type="EMBL" id="JAULSX010000001">
    <property type="protein sequence ID" value="KAK3500444.1"/>
    <property type="molecule type" value="Genomic_DNA"/>
</dbReference>
<keyword evidence="1" id="KW-0732">Signal</keyword>
<dbReference type="AlphaFoldDB" id="A0AAJ0IHF3"/>
<dbReference type="RefSeq" id="XP_062698077.1">
    <property type="nucleotide sequence ID" value="XM_062836713.1"/>
</dbReference>
<name>A0AAJ0IHF3_9PEZI</name>
<evidence type="ECO:0000313" key="3">
    <source>
        <dbReference type="Proteomes" id="UP001285908"/>
    </source>
</evidence>
<feature type="signal peptide" evidence="1">
    <location>
        <begin position="1"/>
        <end position="23"/>
    </location>
</feature>
<gene>
    <name evidence="2" type="ORF">B0T23DRAFT_372182</name>
</gene>
<comment type="caution">
    <text evidence="2">The sequence shown here is derived from an EMBL/GenBank/DDBJ whole genome shotgun (WGS) entry which is preliminary data.</text>
</comment>
<dbReference type="GeneID" id="87874335"/>
<organism evidence="2 3">
    <name type="scientific">Neurospora hispaniola</name>
    <dbReference type="NCBI Taxonomy" id="588809"/>
    <lineage>
        <taxon>Eukaryota</taxon>
        <taxon>Fungi</taxon>
        <taxon>Dikarya</taxon>
        <taxon>Ascomycota</taxon>
        <taxon>Pezizomycotina</taxon>
        <taxon>Sordariomycetes</taxon>
        <taxon>Sordariomycetidae</taxon>
        <taxon>Sordariales</taxon>
        <taxon>Sordariaceae</taxon>
        <taxon>Neurospora</taxon>
    </lineage>
</organism>
<keyword evidence="3" id="KW-1185">Reference proteome</keyword>
<evidence type="ECO:0000313" key="2">
    <source>
        <dbReference type="EMBL" id="KAK3500444.1"/>
    </source>
</evidence>
<reference evidence="2 3" key="1">
    <citation type="journal article" date="2023" name="Mol. Phylogenet. Evol.">
        <title>Genome-scale phylogeny and comparative genomics of the fungal order Sordariales.</title>
        <authorList>
            <person name="Hensen N."/>
            <person name="Bonometti L."/>
            <person name="Westerberg I."/>
            <person name="Brannstrom I.O."/>
            <person name="Guillou S."/>
            <person name="Cros-Aarteil S."/>
            <person name="Calhoun S."/>
            <person name="Haridas S."/>
            <person name="Kuo A."/>
            <person name="Mondo S."/>
            <person name="Pangilinan J."/>
            <person name="Riley R."/>
            <person name="LaButti K."/>
            <person name="Andreopoulos B."/>
            <person name="Lipzen A."/>
            <person name="Chen C."/>
            <person name="Yan M."/>
            <person name="Daum C."/>
            <person name="Ng V."/>
            <person name="Clum A."/>
            <person name="Steindorff A."/>
            <person name="Ohm R.A."/>
            <person name="Martin F."/>
            <person name="Silar P."/>
            <person name="Natvig D.O."/>
            <person name="Lalanne C."/>
            <person name="Gautier V."/>
            <person name="Ament-Velasquez S.L."/>
            <person name="Kruys A."/>
            <person name="Hutchinson M.I."/>
            <person name="Powell A.J."/>
            <person name="Barry K."/>
            <person name="Miller A.N."/>
            <person name="Grigoriev I.V."/>
            <person name="Debuchy R."/>
            <person name="Gladieux P."/>
            <person name="Hiltunen Thoren M."/>
            <person name="Johannesson H."/>
        </authorList>
    </citation>
    <scope>NUCLEOTIDE SEQUENCE [LARGE SCALE GENOMIC DNA]</scope>
    <source>
        <strain evidence="2 3">FGSC 10403</strain>
    </source>
</reference>
<proteinExistence type="predicted"/>
<evidence type="ECO:0008006" key="4">
    <source>
        <dbReference type="Google" id="ProtNLM"/>
    </source>
</evidence>
<sequence length="70" mass="7616">MMPPPPICLFLSLCLCLCPSTSLLYSAPTNQGSCYCLPPSPSFPLCANQTKRMSKATRQTTTTTTTTQIR</sequence>
<feature type="chain" id="PRO_5042527464" description="Secreted protein" evidence="1">
    <location>
        <begin position="24"/>
        <end position="70"/>
    </location>
</feature>
<dbReference type="Proteomes" id="UP001285908">
    <property type="component" value="Unassembled WGS sequence"/>
</dbReference>
<protein>
    <recommendedName>
        <fullName evidence="4">Secreted protein</fullName>
    </recommendedName>
</protein>
<evidence type="ECO:0000256" key="1">
    <source>
        <dbReference type="SAM" id="SignalP"/>
    </source>
</evidence>